<evidence type="ECO:0000313" key="4">
    <source>
        <dbReference type="EMBL" id="EAQ92492.1"/>
    </source>
</evidence>
<organism evidence="4 5">
    <name type="scientific">Chaetomium globosum (strain ATCC 6205 / CBS 148.51 / DSM 1962 / NBRC 6347 / NRRL 1970)</name>
    <name type="common">Soil fungus</name>
    <dbReference type="NCBI Taxonomy" id="306901"/>
    <lineage>
        <taxon>Eukaryota</taxon>
        <taxon>Fungi</taxon>
        <taxon>Dikarya</taxon>
        <taxon>Ascomycota</taxon>
        <taxon>Pezizomycotina</taxon>
        <taxon>Sordariomycetes</taxon>
        <taxon>Sordariomycetidae</taxon>
        <taxon>Sordariales</taxon>
        <taxon>Chaetomiaceae</taxon>
        <taxon>Chaetomium</taxon>
    </lineage>
</organism>
<dbReference type="OrthoDB" id="1058301at2759"/>
<dbReference type="PROSITE" id="PS51704">
    <property type="entry name" value="GP_PDE"/>
    <property type="match status" value="1"/>
</dbReference>
<keyword evidence="5" id="KW-1185">Reference proteome</keyword>
<dbReference type="eggNOG" id="KOG2258">
    <property type="taxonomic scope" value="Eukaryota"/>
</dbReference>
<protein>
    <recommendedName>
        <fullName evidence="3">GP-PDE domain-containing protein</fullName>
    </recommendedName>
</protein>
<evidence type="ECO:0000313" key="5">
    <source>
        <dbReference type="Proteomes" id="UP000001056"/>
    </source>
</evidence>
<dbReference type="Gene3D" id="3.20.20.190">
    <property type="entry name" value="Phosphatidylinositol (PI) phosphodiesterase"/>
    <property type="match status" value="1"/>
</dbReference>
<dbReference type="InParanoid" id="Q2HGC7"/>
<dbReference type="InterPro" id="IPR030395">
    <property type="entry name" value="GP_PDE_dom"/>
</dbReference>
<dbReference type="GO" id="GO:0008081">
    <property type="term" value="F:phosphoric diester hydrolase activity"/>
    <property type="evidence" value="ECO:0007669"/>
    <property type="project" value="InterPro"/>
</dbReference>
<sequence length="347" mass="37722">MSPEEMPLLQDGALQAGASGTIGAAESGPGSGKPRLPQNIGHRGYKAAFPENSMAAFHGAVVAGAHALETDLHLSRDGVVVLSHDATLKRCFGIDTKIADCDWSYLRTLQTLQEPRQGMPRLSDLLEWLARPELASVWLLLDIKTDDDPEVLLPAIARTVASVPPWEGGKGWKEKIVVGAWNENYIHHARLHLPGHALAYIGFSLLYARRFLSDQHPDVHFNLFQPSLVGPLGAAFRRAARERGRKLFVWTVNEEEWMEWAVRKGVDGVITDEVGRLSGVLDRLGAGAGVGGVVVVPGAKWPHALGLYARAVVMQAAALVFSLLLWRRLSTMGSRRKPGSVTVPGKP</sequence>
<reference evidence="5" key="1">
    <citation type="journal article" date="2015" name="Genome Announc.">
        <title>Draft genome sequence of the cellulolytic fungus Chaetomium globosum.</title>
        <authorList>
            <person name="Cuomo C.A."/>
            <person name="Untereiner W.A."/>
            <person name="Ma L.-J."/>
            <person name="Grabherr M."/>
            <person name="Birren B.W."/>
        </authorList>
    </citation>
    <scope>NUCLEOTIDE SEQUENCE [LARGE SCALE GENOMIC DNA]</scope>
    <source>
        <strain evidence="5">ATCC 6205 / CBS 148.51 / DSM 1962 / NBRC 6347 / NRRL 1970</strain>
    </source>
</reference>
<dbReference type="VEuPathDB" id="FungiDB:CHGG_00727"/>
<keyword evidence="2" id="KW-1133">Transmembrane helix</keyword>
<feature type="domain" description="GP-PDE" evidence="3">
    <location>
        <begin position="37"/>
        <end position="281"/>
    </location>
</feature>
<dbReference type="AlphaFoldDB" id="Q2HGC7"/>
<evidence type="ECO:0000259" key="3">
    <source>
        <dbReference type="PROSITE" id="PS51704"/>
    </source>
</evidence>
<keyword evidence="2" id="KW-0812">Transmembrane</keyword>
<dbReference type="STRING" id="306901.Q2HGC7"/>
<dbReference type="RefSeq" id="XP_001219948.1">
    <property type="nucleotide sequence ID" value="XM_001219947.1"/>
</dbReference>
<dbReference type="GO" id="GO:0006629">
    <property type="term" value="P:lipid metabolic process"/>
    <property type="evidence" value="ECO:0007669"/>
    <property type="project" value="InterPro"/>
</dbReference>
<dbReference type="OMA" id="RALPECW"/>
<feature type="region of interest" description="Disordered" evidence="1">
    <location>
        <begin position="20"/>
        <end position="42"/>
    </location>
</feature>
<dbReference type="EMBL" id="CH408029">
    <property type="protein sequence ID" value="EAQ92492.1"/>
    <property type="molecule type" value="Genomic_DNA"/>
</dbReference>
<feature type="transmembrane region" description="Helical" evidence="2">
    <location>
        <begin position="307"/>
        <end position="326"/>
    </location>
</feature>
<dbReference type="PANTHER" id="PTHR43805:SF1">
    <property type="entry name" value="GP-PDE DOMAIN-CONTAINING PROTEIN"/>
    <property type="match status" value="1"/>
</dbReference>
<accession>Q2HGC7</accession>
<dbReference type="HOGENOM" id="CLU_030006_1_1_1"/>
<dbReference type="FunCoup" id="Q2HGC7">
    <property type="interactions" value="93"/>
</dbReference>
<dbReference type="InterPro" id="IPR017946">
    <property type="entry name" value="PLC-like_Pdiesterase_TIM-brl"/>
</dbReference>
<dbReference type="CDD" id="cd08570">
    <property type="entry name" value="GDPD_YPL206cp_fungi"/>
    <property type="match status" value="1"/>
</dbReference>
<keyword evidence="2" id="KW-0472">Membrane</keyword>
<dbReference type="Proteomes" id="UP000001056">
    <property type="component" value="Unassembled WGS sequence"/>
</dbReference>
<dbReference type="SUPFAM" id="SSF51695">
    <property type="entry name" value="PLC-like phosphodiesterases"/>
    <property type="match status" value="1"/>
</dbReference>
<gene>
    <name evidence="4" type="ORF">CHGG_00727</name>
</gene>
<dbReference type="Pfam" id="PF03009">
    <property type="entry name" value="GDPD"/>
    <property type="match status" value="1"/>
</dbReference>
<proteinExistence type="predicted"/>
<dbReference type="PANTHER" id="PTHR43805">
    <property type="entry name" value="GLYCEROPHOSPHORYL DIESTER PHOSPHODIESTERASE"/>
    <property type="match status" value="1"/>
</dbReference>
<dbReference type="GeneID" id="4386805"/>
<evidence type="ECO:0000256" key="2">
    <source>
        <dbReference type="SAM" id="Phobius"/>
    </source>
</evidence>
<evidence type="ECO:0000256" key="1">
    <source>
        <dbReference type="SAM" id="MobiDB-lite"/>
    </source>
</evidence>
<name>Q2HGC7_CHAGB</name>